<dbReference type="RefSeq" id="WP_057457255.1">
    <property type="nucleotide sequence ID" value="NZ_LJRH01000110.1"/>
</dbReference>
<sequence length="198" mass="22010">MGDIVEGELTFSFGAGWQAIKYDDTAWYANQIRSGVSGLKAMDILACKENSHWWIEIKDCDGHETASTTRISPAEPVGVEQTRAWINTQNFAGSVKAQRKKLFIIDEVMQKFRDTLTSAVVAQRLRSAELLPFIGPSHSNESLVIVLILTWGLPDYARLASRLQQKLNTALVPYGMTGFVVNQKCQVPGLDPAITRRV</sequence>
<organism evidence="1 2">
    <name type="scientific">Pseudomonas syringae pv. solidagae</name>
    <dbReference type="NCBI Taxonomy" id="264458"/>
    <lineage>
        <taxon>Bacteria</taxon>
        <taxon>Pseudomonadati</taxon>
        <taxon>Pseudomonadota</taxon>
        <taxon>Gammaproteobacteria</taxon>
        <taxon>Pseudomonadales</taxon>
        <taxon>Pseudomonadaceae</taxon>
        <taxon>Pseudomonas</taxon>
        <taxon>Pseudomonas syringae</taxon>
    </lineage>
</organism>
<accession>A0A0N8SUL7</accession>
<proteinExistence type="predicted"/>
<evidence type="ECO:0000313" key="2">
    <source>
        <dbReference type="Proteomes" id="UP000268096"/>
    </source>
</evidence>
<name>A0A0N8SUL7_PSESX</name>
<gene>
    <name evidence="1" type="ORF">ALP48_01933</name>
</gene>
<evidence type="ECO:0000313" key="1">
    <source>
        <dbReference type="EMBL" id="RMT49718.1"/>
    </source>
</evidence>
<dbReference type="EMBL" id="RBTH01000071">
    <property type="protein sequence ID" value="RMT49718.1"/>
    <property type="molecule type" value="Genomic_DNA"/>
</dbReference>
<reference evidence="1 2" key="1">
    <citation type="submission" date="2018-08" db="EMBL/GenBank/DDBJ databases">
        <title>Recombination of ecologically and evolutionarily significant loci maintains genetic cohesion in the Pseudomonas syringae species complex.</title>
        <authorList>
            <person name="Dillon M."/>
            <person name="Thakur S."/>
            <person name="Almeida R.N.D."/>
            <person name="Weir B.S."/>
            <person name="Guttman D.S."/>
        </authorList>
    </citation>
    <scope>NUCLEOTIDE SEQUENCE [LARGE SCALE GENOMIC DNA]</scope>
    <source>
        <strain evidence="1 2">ICMP 16926</strain>
    </source>
</reference>
<protein>
    <submittedName>
        <fullName evidence="1">Uncharacterized protein</fullName>
    </submittedName>
</protein>
<comment type="caution">
    <text evidence="1">The sequence shown here is derived from an EMBL/GenBank/DDBJ whole genome shotgun (WGS) entry which is preliminary data.</text>
</comment>
<dbReference type="Proteomes" id="UP000268096">
    <property type="component" value="Unassembled WGS sequence"/>
</dbReference>
<dbReference type="AlphaFoldDB" id="A0A0N8SUL7"/>